<sequence length="219" mass="24000">MPGGSEKASEFKRYQQALAIAYAVVIGAGTLLLAASVVRVLLFRPVVQPSDPLTPDLIQRCNDQVTALHEQLGRQSLHLMARAMRSPAAGEAPADERDTSAPWDAFARGWHRDWESVNDSCQFSARDVSSPSPAGAHASRDDQTLVVAHEHLAFAHANLLALELRYRSLLERFDDELAPPLKDLARVLSRTQQLLPDPDHARDAVPDPDPRGANPRQAP</sequence>
<evidence type="ECO:0000313" key="3">
    <source>
        <dbReference type="EMBL" id="ACY16252.1"/>
    </source>
</evidence>
<gene>
    <name evidence="3" type="ordered locus">Hoch_3752</name>
</gene>
<accession>D0LYA2</accession>
<dbReference type="KEGG" id="hoh:Hoch_3752"/>
<evidence type="ECO:0000256" key="1">
    <source>
        <dbReference type="SAM" id="MobiDB-lite"/>
    </source>
</evidence>
<feature type="transmembrane region" description="Helical" evidence="2">
    <location>
        <begin position="20"/>
        <end position="42"/>
    </location>
</feature>
<keyword evidence="2" id="KW-1133">Transmembrane helix</keyword>
<dbReference type="AlphaFoldDB" id="D0LYA2"/>
<name>D0LYA2_HALO1</name>
<keyword evidence="4" id="KW-1185">Reference proteome</keyword>
<dbReference type="STRING" id="502025.Hoch_3752"/>
<protein>
    <submittedName>
        <fullName evidence="3">Uncharacterized protein</fullName>
    </submittedName>
</protein>
<reference evidence="3 4" key="1">
    <citation type="journal article" date="2010" name="Stand. Genomic Sci.">
        <title>Complete genome sequence of Haliangium ochraceum type strain (SMP-2).</title>
        <authorList>
            <consortium name="US DOE Joint Genome Institute (JGI-PGF)"/>
            <person name="Ivanova N."/>
            <person name="Daum C."/>
            <person name="Lang E."/>
            <person name="Abt B."/>
            <person name="Kopitz M."/>
            <person name="Saunders E."/>
            <person name="Lapidus A."/>
            <person name="Lucas S."/>
            <person name="Glavina Del Rio T."/>
            <person name="Nolan M."/>
            <person name="Tice H."/>
            <person name="Copeland A."/>
            <person name="Cheng J.F."/>
            <person name="Chen F."/>
            <person name="Bruce D."/>
            <person name="Goodwin L."/>
            <person name="Pitluck S."/>
            <person name="Mavromatis K."/>
            <person name="Pati A."/>
            <person name="Mikhailova N."/>
            <person name="Chen A."/>
            <person name="Palaniappan K."/>
            <person name="Land M."/>
            <person name="Hauser L."/>
            <person name="Chang Y.J."/>
            <person name="Jeffries C.D."/>
            <person name="Detter J.C."/>
            <person name="Brettin T."/>
            <person name="Rohde M."/>
            <person name="Goker M."/>
            <person name="Bristow J."/>
            <person name="Markowitz V."/>
            <person name="Eisen J.A."/>
            <person name="Hugenholtz P."/>
            <person name="Kyrpides N.C."/>
            <person name="Klenk H.P."/>
        </authorList>
    </citation>
    <scope>NUCLEOTIDE SEQUENCE [LARGE SCALE GENOMIC DNA]</scope>
    <source>
        <strain evidence="4">DSM 14365 / CIP 107738 / JCM 11303 / AJ 13395 / SMP-2</strain>
    </source>
</reference>
<organism evidence="3 4">
    <name type="scientific">Haliangium ochraceum (strain DSM 14365 / JCM 11303 / SMP-2)</name>
    <dbReference type="NCBI Taxonomy" id="502025"/>
    <lineage>
        <taxon>Bacteria</taxon>
        <taxon>Pseudomonadati</taxon>
        <taxon>Myxococcota</taxon>
        <taxon>Polyangia</taxon>
        <taxon>Haliangiales</taxon>
        <taxon>Kofleriaceae</taxon>
        <taxon>Haliangium</taxon>
    </lineage>
</organism>
<dbReference type="EMBL" id="CP001804">
    <property type="protein sequence ID" value="ACY16252.1"/>
    <property type="molecule type" value="Genomic_DNA"/>
</dbReference>
<keyword evidence="2" id="KW-0472">Membrane</keyword>
<feature type="compositionally biased region" description="Basic and acidic residues" evidence="1">
    <location>
        <begin position="197"/>
        <end position="210"/>
    </location>
</feature>
<proteinExistence type="predicted"/>
<dbReference type="HOGENOM" id="CLU_1259973_0_0_7"/>
<keyword evidence="2" id="KW-0812">Transmembrane</keyword>
<evidence type="ECO:0000256" key="2">
    <source>
        <dbReference type="SAM" id="Phobius"/>
    </source>
</evidence>
<feature type="region of interest" description="Disordered" evidence="1">
    <location>
        <begin position="192"/>
        <end position="219"/>
    </location>
</feature>
<dbReference type="Proteomes" id="UP000001880">
    <property type="component" value="Chromosome"/>
</dbReference>
<evidence type="ECO:0000313" key="4">
    <source>
        <dbReference type="Proteomes" id="UP000001880"/>
    </source>
</evidence>